<reference evidence="3" key="1">
    <citation type="journal article" date="2023" name="Front. Mar. Sci.">
        <title>A new Merluccius polli reference genome to investigate the effects of global change in West African waters.</title>
        <authorList>
            <person name="Mateo J.L."/>
            <person name="Blanco-Fernandez C."/>
            <person name="Garcia-Vazquez E."/>
            <person name="Machado-Schiaffino G."/>
        </authorList>
    </citation>
    <scope>NUCLEOTIDE SEQUENCE</scope>
    <source>
        <strain evidence="3">C29</strain>
        <tissue evidence="3">Fin</tissue>
    </source>
</reference>
<evidence type="ECO:0000313" key="3">
    <source>
        <dbReference type="EMBL" id="KAK0150429.1"/>
    </source>
</evidence>
<dbReference type="Proteomes" id="UP001174136">
    <property type="component" value="Unassembled WGS sequence"/>
</dbReference>
<feature type="coiled-coil region" evidence="1">
    <location>
        <begin position="74"/>
        <end position="169"/>
    </location>
</feature>
<comment type="caution">
    <text evidence="3">The sequence shown here is derived from an EMBL/GenBank/DDBJ whole genome shotgun (WGS) entry which is preliminary data.</text>
</comment>
<dbReference type="GO" id="GO:0017056">
    <property type="term" value="F:structural constituent of nuclear pore"/>
    <property type="evidence" value="ECO:0007669"/>
    <property type="project" value="TreeGrafter"/>
</dbReference>
<dbReference type="PANTHER" id="PTHR18898">
    <property type="entry name" value="NUCLEOPROTEIN TPR-RELATED"/>
    <property type="match status" value="1"/>
</dbReference>
<evidence type="ECO:0000259" key="2">
    <source>
        <dbReference type="Pfam" id="PF25481"/>
    </source>
</evidence>
<organism evidence="3 4">
    <name type="scientific">Merluccius polli</name>
    <name type="common">Benguela hake</name>
    <name type="synonym">Merluccius cadenati</name>
    <dbReference type="NCBI Taxonomy" id="89951"/>
    <lineage>
        <taxon>Eukaryota</taxon>
        <taxon>Metazoa</taxon>
        <taxon>Chordata</taxon>
        <taxon>Craniata</taxon>
        <taxon>Vertebrata</taxon>
        <taxon>Euteleostomi</taxon>
        <taxon>Actinopterygii</taxon>
        <taxon>Neopterygii</taxon>
        <taxon>Teleostei</taxon>
        <taxon>Neoteleostei</taxon>
        <taxon>Acanthomorphata</taxon>
        <taxon>Zeiogadaria</taxon>
        <taxon>Gadariae</taxon>
        <taxon>Gadiformes</taxon>
        <taxon>Gadoidei</taxon>
        <taxon>Merlucciidae</taxon>
        <taxon>Merluccius</taxon>
    </lineage>
</organism>
<keyword evidence="4" id="KW-1185">Reference proteome</keyword>
<dbReference type="GO" id="GO:0006406">
    <property type="term" value="P:mRNA export from nucleus"/>
    <property type="evidence" value="ECO:0007669"/>
    <property type="project" value="TreeGrafter"/>
</dbReference>
<dbReference type="GO" id="GO:0005643">
    <property type="term" value="C:nuclear pore"/>
    <property type="evidence" value="ECO:0007669"/>
    <property type="project" value="TreeGrafter"/>
</dbReference>
<dbReference type="GO" id="GO:1901673">
    <property type="term" value="P:regulation of mitotic spindle assembly"/>
    <property type="evidence" value="ECO:0007669"/>
    <property type="project" value="TreeGrafter"/>
</dbReference>
<name>A0AA47N2E1_MERPO</name>
<feature type="domain" description="Nucleoprotein TPR/MPL1" evidence="2">
    <location>
        <begin position="154"/>
        <end position="229"/>
    </location>
</feature>
<gene>
    <name evidence="3" type="primary">TPR_0</name>
    <name evidence="3" type="ORF">N1851_008470</name>
</gene>
<protein>
    <submittedName>
        <fullName evidence="3">Nucleoprotein TPR</fullName>
    </submittedName>
</protein>
<dbReference type="InterPro" id="IPR057577">
    <property type="entry name" value="Nucleoprot-TPR/MLP1_dom"/>
</dbReference>
<evidence type="ECO:0000256" key="1">
    <source>
        <dbReference type="SAM" id="Coils"/>
    </source>
</evidence>
<evidence type="ECO:0000313" key="4">
    <source>
        <dbReference type="Proteomes" id="UP001174136"/>
    </source>
</evidence>
<keyword evidence="1" id="KW-0175">Coiled coil</keyword>
<dbReference type="Pfam" id="PF25481">
    <property type="entry name" value="Nucleoprot-TPR"/>
    <property type="match status" value="1"/>
</dbReference>
<dbReference type="AlphaFoldDB" id="A0AA47N2E1"/>
<feature type="coiled-coil region" evidence="1">
    <location>
        <begin position="202"/>
        <end position="264"/>
    </location>
</feature>
<sequence>MHRGSRDNVSAAKMAAPLLQVLERTEITKLPKAVQSKLEKFLSDQQYEIDSLKAHQEQFRVDSEQQFFDKTKRLEQCQEDLLAQTQEHQKLKEGFSKLAKENLEAEKRELLRTLERRSLEVENLNDDMRQLNDKLVEASGSKMGLQIKLDELEAAEVNIKYREKRMEQEKDLLQAQTTWLNNELKSKSEELLSLSRQKGNEILELKCSLENKEDEVTRLQDQIVSLKASNEHAQKQVEDLINKLKEVKEQQASIEEKFRNELNANIKLSNLYKACAVSSSDQ</sequence>
<dbReference type="PANTHER" id="PTHR18898:SF4">
    <property type="entry name" value="NUCLEOPROTEIN TPR"/>
    <property type="match status" value="1"/>
</dbReference>
<dbReference type="EMBL" id="JAOPHQ010001488">
    <property type="protein sequence ID" value="KAK0150429.1"/>
    <property type="molecule type" value="Genomic_DNA"/>
</dbReference>
<accession>A0AA47N2E1</accession>
<proteinExistence type="predicted"/>